<dbReference type="AlphaFoldDB" id="M4ZD92"/>
<evidence type="ECO:0000313" key="8">
    <source>
        <dbReference type="EMBL" id="BAM91798.1"/>
    </source>
</evidence>
<dbReference type="EMBL" id="AP012603">
    <property type="protein sequence ID" value="BAM91798.1"/>
    <property type="molecule type" value="Genomic_DNA"/>
</dbReference>
<keyword evidence="6" id="KW-1003">Cell membrane</keyword>
<organism evidence="8 9">
    <name type="scientific">Bradyrhizobium oligotrophicum S58</name>
    <dbReference type="NCBI Taxonomy" id="1245469"/>
    <lineage>
        <taxon>Bacteria</taxon>
        <taxon>Pseudomonadati</taxon>
        <taxon>Pseudomonadota</taxon>
        <taxon>Alphaproteobacteria</taxon>
        <taxon>Hyphomicrobiales</taxon>
        <taxon>Nitrobacteraceae</taxon>
        <taxon>Bradyrhizobium</taxon>
    </lineage>
</organism>
<keyword evidence="5 6" id="KW-0472">Membrane</keyword>
<dbReference type="HOGENOM" id="CLU_047737_4_1_5"/>
<dbReference type="GO" id="GO:0005886">
    <property type="term" value="C:plasma membrane"/>
    <property type="evidence" value="ECO:0007669"/>
    <property type="project" value="UniProtKB-SubCell"/>
</dbReference>
<name>M4ZD92_9BRAD</name>
<protein>
    <recommendedName>
        <fullName evidence="6">SURF1-like protein</fullName>
    </recommendedName>
</protein>
<evidence type="ECO:0000256" key="5">
    <source>
        <dbReference type="ARBA" id="ARBA00023136"/>
    </source>
</evidence>
<dbReference type="Pfam" id="PF02104">
    <property type="entry name" value="SURF1"/>
    <property type="match status" value="1"/>
</dbReference>
<sequence>MISDPASRAGDGAPRRGQAGALRPATIALATAWAACVAVLLALGIWQVERRAWKLDLIDRVERRVHAEAVPAPGPAAWPTTNRSDDEYRRVTLSGRLLNDRETLVQALTIEGPGYWVLTPLQTAGGVVLVNRGFVPTDRRDPASRRAGNPEGPVSVTGLLRLSEPGGGFLRHNDPAADRWYSRDVAAIAAARSLSNVAPFFVDADATPHPGGLPIGGLTVIAFPNNHLVYALTWFTLALMLAGAGLQRLRRAHGDPGSPAAQDVECDQRQQDMRGYGASAS</sequence>
<evidence type="ECO:0000256" key="4">
    <source>
        <dbReference type="ARBA" id="ARBA00022989"/>
    </source>
</evidence>
<dbReference type="PANTHER" id="PTHR23427:SF2">
    <property type="entry name" value="SURFEIT LOCUS PROTEIN 1"/>
    <property type="match status" value="1"/>
</dbReference>
<evidence type="ECO:0000256" key="6">
    <source>
        <dbReference type="RuleBase" id="RU363076"/>
    </source>
</evidence>
<keyword evidence="9" id="KW-1185">Reference proteome</keyword>
<dbReference type="eggNOG" id="COG3346">
    <property type="taxonomic scope" value="Bacteria"/>
</dbReference>
<evidence type="ECO:0000313" key="9">
    <source>
        <dbReference type="Proteomes" id="UP000011841"/>
    </source>
</evidence>
<keyword evidence="4 6" id="KW-1133">Transmembrane helix</keyword>
<feature type="transmembrane region" description="Helical" evidence="6">
    <location>
        <begin position="25"/>
        <end position="46"/>
    </location>
</feature>
<comment type="similarity">
    <text evidence="2 6">Belongs to the SURF1 family.</text>
</comment>
<comment type="subcellular location">
    <subcellularLocation>
        <location evidence="6">Cell membrane</location>
        <topology evidence="6">Multi-pass membrane protein</topology>
    </subcellularLocation>
    <subcellularLocation>
        <location evidence="1">Membrane</location>
    </subcellularLocation>
</comment>
<evidence type="ECO:0000256" key="3">
    <source>
        <dbReference type="ARBA" id="ARBA00022692"/>
    </source>
</evidence>
<dbReference type="InterPro" id="IPR002994">
    <property type="entry name" value="Surf1/Shy1"/>
</dbReference>
<gene>
    <name evidence="8" type="ORF">S58_58210</name>
</gene>
<dbReference type="PANTHER" id="PTHR23427">
    <property type="entry name" value="SURFEIT LOCUS PROTEIN"/>
    <property type="match status" value="1"/>
</dbReference>
<dbReference type="InterPro" id="IPR045214">
    <property type="entry name" value="Surf1/Surf4"/>
</dbReference>
<keyword evidence="3 6" id="KW-0812">Transmembrane</keyword>
<dbReference type="PATRIC" id="fig|1245469.3.peg.5960"/>
<dbReference type="PROSITE" id="PS50895">
    <property type="entry name" value="SURF1"/>
    <property type="match status" value="1"/>
</dbReference>
<dbReference type="KEGG" id="aol:S58_58210"/>
<proteinExistence type="inferred from homology"/>
<feature type="region of interest" description="Disordered" evidence="7">
    <location>
        <begin position="251"/>
        <end position="281"/>
    </location>
</feature>
<comment type="caution">
    <text evidence="6">Lacks conserved residue(s) required for the propagation of feature annotation.</text>
</comment>
<evidence type="ECO:0000256" key="7">
    <source>
        <dbReference type="SAM" id="MobiDB-lite"/>
    </source>
</evidence>
<dbReference type="STRING" id="1245469.S58_58210"/>
<dbReference type="Proteomes" id="UP000011841">
    <property type="component" value="Chromosome"/>
</dbReference>
<dbReference type="CDD" id="cd06662">
    <property type="entry name" value="SURF1"/>
    <property type="match status" value="1"/>
</dbReference>
<evidence type="ECO:0000256" key="2">
    <source>
        <dbReference type="ARBA" id="ARBA00007165"/>
    </source>
</evidence>
<evidence type="ECO:0000256" key="1">
    <source>
        <dbReference type="ARBA" id="ARBA00004370"/>
    </source>
</evidence>
<accession>M4ZD92</accession>
<reference evidence="8 9" key="1">
    <citation type="journal article" date="2013" name="Appl. Environ. Microbiol.">
        <title>Genome analysis suggests that the soil oligotrophic bacterium Agromonas oligotrophica (Bradyrhizobium oligotrophicum) is a nitrogen-fixing symbiont of Aeschynomene indica.</title>
        <authorList>
            <person name="Okubo T."/>
            <person name="Fukushima S."/>
            <person name="Itakura M."/>
            <person name="Oshima K."/>
            <person name="Longtonglang A."/>
            <person name="Teaumroong N."/>
            <person name="Mitsui H."/>
            <person name="Hattori M."/>
            <person name="Hattori R."/>
            <person name="Hattori T."/>
            <person name="Minamisawa K."/>
        </authorList>
    </citation>
    <scope>NUCLEOTIDE SEQUENCE [LARGE SCALE GENOMIC DNA]</scope>
    <source>
        <strain evidence="8 9">S58</strain>
    </source>
</reference>